<evidence type="ECO:0000313" key="4">
    <source>
        <dbReference type="Proteomes" id="UP000192611"/>
    </source>
</evidence>
<feature type="transmembrane region" description="Helical" evidence="2">
    <location>
        <begin position="86"/>
        <end position="109"/>
    </location>
</feature>
<dbReference type="SUPFAM" id="SSF103473">
    <property type="entry name" value="MFS general substrate transporter"/>
    <property type="match status" value="1"/>
</dbReference>
<comment type="caution">
    <text evidence="3">The sequence shown here is derived from an EMBL/GenBank/DDBJ whole genome shotgun (WGS) entry which is preliminary data.</text>
</comment>
<protein>
    <submittedName>
        <fullName evidence="3">Uncharacterized protein</fullName>
    </submittedName>
</protein>
<dbReference type="Proteomes" id="UP000192611">
    <property type="component" value="Unassembled WGS sequence"/>
</dbReference>
<feature type="transmembrane region" description="Helical" evidence="2">
    <location>
        <begin position="12"/>
        <end position="33"/>
    </location>
</feature>
<sequence>MKRFGAGFVGGLVAGIIFAVVMIVYGLITKNIIAPTTINEVDWLFKDIEISQYLMLFGLNIIVGIFWGIVFSIARKGFPANWLGAGLIFGFYIWLVGRLPLLGLLLIITKIPVKILSLWGIGAFLTCIIGSLFLSITYTTIIREPKKLEPEKVEPVEKEETEADKEEKKE</sequence>
<evidence type="ECO:0000313" key="3">
    <source>
        <dbReference type="EMBL" id="OQX90301.1"/>
    </source>
</evidence>
<organism evidence="3 4">
    <name type="scientific">Candidatus Coatesbacteria bacterium 4484_99</name>
    <dbReference type="NCBI Taxonomy" id="1970774"/>
    <lineage>
        <taxon>Bacteria</taxon>
        <taxon>Candidatus Coatesiibacteriota</taxon>
    </lineage>
</organism>
<dbReference type="InterPro" id="IPR036259">
    <property type="entry name" value="MFS_trans_sf"/>
</dbReference>
<feature type="region of interest" description="Disordered" evidence="1">
    <location>
        <begin position="150"/>
        <end position="170"/>
    </location>
</feature>
<keyword evidence="2" id="KW-0812">Transmembrane</keyword>
<feature type="transmembrane region" description="Helical" evidence="2">
    <location>
        <begin position="115"/>
        <end position="138"/>
    </location>
</feature>
<keyword evidence="2" id="KW-0472">Membrane</keyword>
<evidence type="ECO:0000256" key="1">
    <source>
        <dbReference type="SAM" id="MobiDB-lite"/>
    </source>
</evidence>
<gene>
    <name evidence="3" type="ORF">B6D57_03840</name>
</gene>
<evidence type="ECO:0000256" key="2">
    <source>
        <dbReference type="SAM" id="Phobius"/>
    </source>
</evidence>
<dbReference type="EMBL" id="NATQ01000073">
    <property type="protein sequence ID" value="OQX90301.1"/>
    <property type="molecule type" value="Genomic_DNA"/>
</dbReference>
<accession>A0A1W9S0C6</accession>
<proteinExistence type="predicted"/>
<keyword evidence="2" id="KW-1133">Transmembrane helix</keyword>
<name>A0A1W9S0C6_9BACT</name>
<dbReference type="AlphaFoldDB" id="A0A1W9S0C6"/>
<reference evidence="4" key="1">
    <citation type="submission" date="2017-03" db="EMBL/GenBank/DDBJ databases">
        <title>Novel pathways for hydrocarbon cycling and metabolic interdependencies in hydrothermal sediment communities.</title>
        <authorList>
            <person name="Dombrowski N."/>
            <person name="Seitz K."/>
            <person name="Teske A."/>
            <person name="Baker B."/>
        </authorList>
    </citation>
    <scope>NUCLEOTIDE SEQUENCE [LARGE SCALE GENOMIC DNA]</scope>
</reference>
<feature type="transmembrane region" description="Helical" evidence="2">
    <location>
        <begin position="53"/>
        <end position="74"/>
    </location>
</feature>